<evidence type="ECO:0000313" key="2">
    <source>
        <dbReference type="Proteomes" id="UP001596524"/>
    </source>
</evidence>
<dbReference type="InterPro" id="IPR001226">
    <property type="entry name" value="Flavodoxin_CS"/>
</dbReference>
<dbReference type="InterPro" id="IPR029039">
    <property type="entry name" value="Flavoprotein-like_sf"/>
</dbReference>
<reference evidence="2" key="1">
    <citation type="journal article" date="2019" name="Int. J. Syst. Evol. Microbiol.">
        <title>The Global Catalogue of Microorganisms (GCM) 10K type strain sequencing project: providing services to taxonomists for standard genome sequencing and annotation.</title>
        <authorList>
            <consortium name="The Broad Institute Genomics Platform"/>
            <consortium name="The Broad Institute Genome Sequencing Center for Infectious Disease"/>
            <person name="Wu L."/>
            <person name="Ma J."/>
        </authorList>
    </citation>
    <scope>NUCLEOTIDE SEQUENCE [LARGE SCALE GENOMIC DNA]</scope>
    <source>
        <strain evidence="2">FCH27</strain>
    </source>
</reference>
<dbReference type="EMBL" id="JBHTCH010000030">
    <property type="protein sequence ID" value="MFC7363325.1"/>
    <property type="molecule type" value="Genomic_DNA"/>
</dbReference>
<organism evidence="1 2">
    <name type="scientific">Nocardioides astragali</name>
    <dbReference type="NCBI Taxonomy" id="1776736"/>
    <lineage>
        <taxon>Bacteria</taxon>
        <taxon>Bacillati</taxon>
        <taxon>Actinomycetota</taxon>
        <taxon>Actinomycetes</taxon>
        <taxon>Propionibacteriales</taxon>
        <taxon>Nocardioidaceae</taxon>
        <taxon>Nocardioides</taxon>
    </lineage>
</organism>
<proteinExistence type="predicted"/>
<dbReference type="Gene3D" id="3.40.50.360">
    <property type="match status" value="1"/>
</dbReference>
<dbReference type="PROSITE" id="PS00201">
    <property type="entry name" value="FLAVODOXIN"/>
    <property type="match status" value="1"/>
</dbReference>
<accession>A0ABW2NBT0</accession>
<gene>
    <name evidence="1" type="ORF">ACFQO6_23845</name>
</gene>
<comment type="caution">
    <text evidence="1">The sequence shown here is derived from an EMBL/GenBank/DDBJ whole genome shotgun (WGS) entry which is preliminary data.</text>
</comment>
<dbReference type="RefSeq" id="WP_255889329.1">
    <property type="nucleotide sequence ID" value="NZ_JAFMZM010000002.1"/>
</dbReference>
<protein>
    <submittedName>
        <fullName evidence="1">Flavodoxin family protein</fullName>
    </submittedName>
</protein>
<dbReference type="SUPFAM" id="SSF52218">
    <property type="entry name" value="Flavoproteins"/>
    <property type="match status" value="1"/>
</dbReference>
<keyword evidence="2" id="KW-1185">Reference proteome</keyword>
<evidence type="ECO:0000313" key="1">
    <source>
        <dbReference type="EMBL" id="MFC7363325.1"/>
    </source>
</evidence>
<name>A0ABW2NBT0_9ACTN</name>
<sequence>MNTLVVYESMWGNTKTVAEAVAAGIGSDARAVPVTEAPVPVPGGVDLLVVGGPTHAFSLTRPSTRRDAIAKGAPAGPTEPGVREWLAQLEASDHLDVATFDTRVGSVRHLPGSAAKAAGKEVRRHHLGRLVATSSFYVDDMAGPLLPGEVERARLWGEELADRHLARTRGA</sequence>
<dbReference type="Proteomes" id="UP001596524">
    <property type="component" value="Unassembled WGS sequence"/>
</dbReference>